<evidence type="ECO:0000256" key="4">
    <source>
        <dbReference type="PROSITE-ProRule" id="PRU01161"/>
    </source>
</evidence>
<evidence type="ECO:0000259" key="6">
    <source>
        <dbReference type="PROSITE" id="PS51635"/>
    </source>
</evidence>
<keyword evidence="1 4" id="KW-0378">Hydrolase</keyword>
<dbReference type="Gene3D" id="3.40.1090.10">
    <property type="entry name" value="Cytosolic phospholipase A2 catalytic domain"/>
    <property type="match status" value="2"/>
</dbReference>
<organism evidence="7 8">
    <name type="scientific">Arcticibacter tournemirensis</name>
    <dbReference type="NCBI Taxonomy" id="699437"/>
    <lineage>
        <taxon>Bacteria</taxon>
        <taxon>Pseudomonadati</taxon>
        <taxon>Bacteroidota</taxon>
        <taxon>Sphingobacteriia</taxon>
        <taxon>Sphingobacteriales</taxon>
        <taxon>Sphingobacteriaceae</taxon>
        <taxon>Arcticibacter</taxon>
    </lineage>
</organism>
<feature type="short sequence motif" description="GXGXXG" evidence="4">
    <location>
        <begin position="28"/>
        <end position="33"/>
    </location>
</feature>
<keyword evidence="2 4" id="KW-0442">Lipid degradation</keyword>
<dbReference type="PANTHER" id="PTHR14226:SF29">
    <property type="entry name" value="NEUROPATHY TARGET ESTERASE SWS"/>
    <property type="match status" value="1"/>
</dbReference>
<dbReference type="CDD" id="cd07205">
    <property type="entry name" value="Pat_PNPLA6_PNPLA7_NTE1_like"/>
    <property type="match status" value="1"/>
</dbReference>
<dbReference type="SUPFAM" id="SSF52151">
    <property type="entry name" value="FabD/lysophospholipase-like"/>
    <property type="match status" value="1"/>
</dbReference>
<name>A0A4V1KIH9_9SPHI</name>
<gene>
    <name evidence="7" type="ORF">EKH83_07280</name>
</gene>
<evidence type="ECO:0000313" key="7">
    <source>
        <dbReference type="EMBL" id="RXF70752.1"/>
    </source>
</evidence>
<feature type="chain" id="PRO_5020241480" evidence="5">
    <location>
        <begin position="20"/>
        <end position="770"/>
    </location>
</feature>
<accession>A0A4V1KIH9</accession>
<reference evidence="7 8" key="1">
    <citation type="submission" date="2018-12" db="EMBL/GenBank/DDBJ databases">
        <title>The Draft Genome Sequence of the Soil Bacterium Pedobacter tournemirensis R1.</title>
        <authorList>
            <person name="He J."/>
        </authorList>
    </citation>
    <scope>NUCLEOTIDE SEQUENCE [LARGE SCALE GENOMIC DNA]</scope>
    <source>
        <strain evidence="7 8">R1</strain>
    </source>
</reference>
<keyword evidence="5" id="KW-0732">Signal</keyword>
<dbReference type="InterPro" id="IPR016035">
    <property type="entry name" value="Acyl_Trfase/lysoPLipase"/>
</dbReference>
<evidence type="ECO:0000256" key="5">
    <source>
        <dbReference type="SAM" id="SignalP"/>
    </source>
</evidence>
<feature type="short sequence motif" description="DGA/G" evidence="4">
    <location>
        <begin position="206"/>
        <end position="208"/>
    </location>
</feature>
<feature type="domain" description="PNPLA" evidence="6">
    <location>
        <begin position="24"/>
        <end position="219"/>
    </location>
</feature>
<comment type="caution">
    <text evidence="7">The sequence shown here is derived from an EMBL/GenBank/DDBJ whole genome shotgun (WGS) entry which is preliminary data.</text>
</comment>
<dbReference type="Pfam" id="PF01734">
    <property type="entry name" value="Patatin"/>
    <property type="match status" value="1"/>
</dbReference>
<dbReference type="Proteomes" id="UP000290848">
    <property type="component" value="Unassembled WGS sequence"/>
</dbReference>
<dbReference type="EMBL" id="RXOC01000004">
    <property type="protein sequence ID" value="RXF70752.1"/>
    <property type="molecule type" value="Genomic_DNA"/>
</dbReference>
<feature type="signal peptide" evidence="5">
    <location>
        <begin position="1"/>
        <end position="19"/>
    </location>
</feature>
<dbReference type="PROSITE" id="PS51635">
    <property type="entry name" value="PNPLA"/>
    <property type="match status" value="1"/>
</dbReference>
<dbReference type="GO" id="GO:0016787">
    <property type="term" value="F:hydrolase activity"/>
    <property type="evidence" value="ECO:0007669"/>
    <property type="project" value="UniProtKB-UniRule"/>
</dbReference>
<feature type="short sequence motif" description="GXSXG" evidence="4">
    <location>
        <begin position="55"/>
        <end position="59"/>
    </location>
</feature>
<evidence type="ECO:0000256" key="3">
    <source>
        <dbReference type="ARBA" id="ARBA00023098"/>
    </source>
</evidence>
<evidence type="ECO:0000313" key="8">
    <source>
        <dbReference type="Proteomes" id="UP000290848"/>
    </source>
</evidence>
<protein>
    <submittedName>
        <fullName evidence="7">Patatin</fullName>
    </submittedName>
</protein>
<dbReference type="AlphaFoldDB" id="A0A4V1KIH9"/>
<sequence length="770" mass="87959">MKFRLLFFLLFFCVNITEAQKVGLVFSGGGAKGLAHIGVLKALEENNIPVDYITGTSMGGVVGSLYAAGYSPSEIEYLALSTDFQNWINGRFESSYKHYFKKKPDNPSVVSIKLQIDTGLHAKFGSSIISDIPLNFALFELLSQASANAKNNFDSLFVPFRCVVSDVLSEKTIVVNEGSLVEAVRGTLAVPFIYRPVKVNDKYVFDGGLYNNFPVDVMKKDFKPDFIIGTNVSSKIFNEYPKDIDEKLIDHFLLYMFLSKTDSTTIGKNGVYIQPDITGYASSNFSPVKELIKRGYDATMAEMPAIKMAVERRVTPAELKASREAFHKKRDPLQFNSIKITGINSQQKKYIQKLFGQSKKRLDLHDVREGYYRVVADDNFGTVYPKMVYQQETDSYNFEMQARPERNFKVDLGAFISTRPISNTYVGLQYNYLRRKSYTIGTNFYFGRFYESAQATTRIDFPTTLPFYIEGEFTYNHWNYLNSSKIFISNVNPVYIEQSDRKAVLKTGIPLSRNGKLEIQSGYINFEDNYSPNNTFTTGDILDHTSFDAFTAGFSLERNTLNRKQYASRGLNFVLNGSFYSGSEHYTPGNTFRDEPEFDNLGPEKHHREWFRLKISNEQYVFSREIYSLGYLFETVVSNKPHFSNYKSTVLSAPAFFPLQDSKSLYLERFRANSYTALGMKNVFSFNKNLDLRLEAYILQPIEPFGKKNLQSTTYKGIFAERSYAMTAGIVYHSPVGPVSLSFNHYDDDQKRYGVMFHIGYALYNKRSLE</sequence>
<feature type="active site" description="Nucleophile" evidence="4">
    <location>
        <position position="57"/>
    </location>
</feature>
<proteinExistence type="predicted"/>
<evidence type="ECO:0000256" key="1">
    <source>
        <dbReference type="ARBA" id="ARBA00022801"/>
    </source>
</evidence>
<feature type="active site" description="Proton acceptor" evidence="4">
    <location>
        <position position="206"/>
    </location>
</feature>
<dbReference type="PANTHER" id="PTHR14226">
    <property type="entry name" value="NEUROPATHY TARGET ESTERASE/SWISS CHEESE D.MELANOGASTER"/>
    <property type="match status" value="1"/>
</dbReference>
<dbReference type="InterPro" id="IPR002641">
    <property type="entry name" value="PNPLA_dom"/>
</dbReference>
<dbReference type="InterPro" id="IPR050301">
    <property type="entry name" value="NTE"/>
</dbReference>
<dbReference type="GO" id="GO:0016042">
    <property type="term" value="P:lipid catabolic process"/>
    <property type="evidence" value="ECO:0007669"/>
    <property type="project" value="UniProtKB-UniRule"/>
</dbReference>
<keyword evidence="3 4" id="KW-0443">Lipid metabolism</keyword>
<evidence type="ECO:0000256" key="2">
    <source>
        <dbReference type="ARBA" id="ARBA00022963"/>
    </source>
</evidence>